<evidence type="ECO:0000256" key="1">
    <source>
        <dbReference type="SAM" id="MobiDB-lite"/>
    </source>
</evidence>
<evidence type="ECO:0000313" key="3">
    <source>
        <dbReference type="Proteomes" id="UP001277761"/>
    </source>
</evidence>
<proteinExistence type="predicted"/>
<sequence>MAEMRISSSGPTWRPEVTIAALRDATPKVEPAIRAAGDRQAQRIRSKIHSRSGALAGAVRVTVRRRATGYVMTVGPTGGSVTARHAGGRRTTTKPFHGSFVEHGTGERGPTGRRIAPSRRGLVPVAGGARMPSGRGQAPQRPFGRAREEYDAGPSRQLDGQVRRILDQALLTAVRRGYR</sequence>
<dbReference type="Proteomes" id="UP001277761">
    <property type="component" value="Unassembled WGS sequence"/>
</dbReference>
<dbReference type="RefSeq" id="WP_319953247.1">
    <property type="nucleotide sequence ID" value="NZ_JAXAVX010000002.1"/>
</dbReference>
<comment type="caution">
    <text evidence="2">The sequence shown here is derived from an EMBL/GenBank/DDBJ whole genome shotgun (WGS) entry which is preliminary data.</text>
</comment>
<dbReference type="EMBL" id="JAXAVX010000002">
    <property type="protein sequence ID" value="MDX8151094.1"/>
    <property type="molecule type" value="Genomic_DNA"/>
</dbReference>
<accession>A0ABU4VHA8</accession>
<protein>
    <recommendedName>
        <fullName evidence="4">HK97 gp10 family phage protein</fullName>
    </recommendedName>
</protein>
<gene>
    <name evidence="2" type="ORF">SK069_05780</name>
</gene>
<keyword evidence="3" id="KW-1185">Reference proteome</keyword>
<evidence type="ECO:0008006" key="4">
    <source>
        <dbReference type="Google" id="ProtNLM"/>
    </source>
</evidence>
<name>A0ABU4VHA8_9ACTN</name>
<evidence type="ECO:0000313" key="2">
    <source>
        <dbReference type="EMBL" id="MDX8151094.1"/>
    </source>
</evidence>
<feature type="region of interest" description="Disordered" evidence="1">
    <location>
        <begin position="80"/>
        <end position="147"/>
    </location>
</feature>
<reference evidence="2 3" key="1">
    <citation type="submission" date="2023-11" db="EMBL/GenBank/DDBJ databases">
        <authorList>
            <person name="Xu M."/>
            <person name="Jiang T."/>
        </authorList>
    </citation>
    <scope>NUCLEOTIDE SEQUENCE [LARGE SCALE GENOMIC DNA]</scope>
    <source>
        <strain evidence="2 3">SD</strain>
    </source>
</reference>
<organism evidence="2 3">
    <name type="scientific">Patulibacter brassicae</name>
    <dbReference type="NCBI Taxonomy" id="1705717"/>
    <lineage>
        <taxon>Bacteria</taxon>
        <taxon>Bacillati</taxon>
        <taxon>Actinomycetota</taxon>
        <taxon>Thermoleophilia</taxon>
        <taxon>Solirubrobacterales</taxon>
        <taxon>Patulibacteraceae</taxon>
        <taxon>Patulibacter</taxon>
    </lineage>
</organism>